<dbReference type="RefSeq" id="WP_125030080.1">
    <property type="nucleotide sequence ID" value="NZ_JAPXVP010000004.1"/>
</dbReference>
<feature type="domain" description="Quinate/shikimate 5-dehydrogenase/glutamyl-tRNA reductase" evidence="15">
    <location>
        <begin position="178"/>
        <end position="305"/>
    </location>
</feature>
<gene>
    <name evidence="8" type="primary">hemA</name>
    <name evidence="17" type="ORF">DWB61_06505</name>
</gene>
<evidence type="ECO:0000259" key="15">
    <source>
        <dbReference type="Pfam" id="PF01488"/>
    </source>
</evidence>
<evidence type="ECO:0000313" key="17">
    <source>
        <dbReference type="EMBL" id="RRG23079.1"/>
    </source>
</evidence>
<comment type="miscellaneous">
    <text evidence="8">During catalysis, the active site Cys acts as a nucleophile attacking the alpha-carbonyl group of tRNA-bound glutamate with the formation of a thioester intermediate between enzyme and glutamate, and the concomitant release of tRNA(Glu). The thioester intermediate is finally reduced by direct hydride transfer from NADPH, to form the product GSA.</text>
</comment>
<comment type="caution">
    <text evidence="17">The sequence shown here is derived from an EMBL/GenBank/DDBJ whole genome shotgun (WGS) entry which is preliminary data.</text>
</comment>
<dbReference type="InterPro" id="IPR000343">
    <property type="entry name" value="4pyrrol_synth_GluRdtase"/>
</dbReference>
<comment type="pathway">
    <text evidence="1 8 13">Porphyrin-containing compound metabolism; protoporphyrin-IX biosynthesis; 5-aminolevulinate from L-glutamyl-tRNA(Glu): step 1/2.</text>
</comment>
<evidence type="ECO:0000256" key="5">
    <source>
        <dbReference type="ARBA" id="ARBA00023002"/>
    </source>
</evidence>
<protein>
    <recommendedName>
        <fullName evidence="3 8">Glutamyl-tRNA reductase</fullName>
        <shortName evidence="8">GluTR</shortName>
        <ecNumber evidence="3 8">1.2.1.70</ecNumber>
    </recommendedName>
</protein>
<feature type="binding site" evidence="8 10">
    <location>
        <begin position="118"/>
        <end position="120"/>
    </location>
    <ligand>
        <name>substrate</name>
    </ligand>
</feature>
<dbReference type="HAMAP" id="MF_00087">
    <property type="entry name" value="Glu_tRNA_reductase"/>
    <property type="match status" value="1"/>
</dbReference>
<evidence type="ECO:0000256" key="2">
    <source>
        <dbReference type="ARBA" id="ARBA00005916"/>
    </source>
</evidence>
<dbReference type="EMBL" id="QQWG01000004">
    <property type="protein sequence ID" value="RRG23079.1"/>
    <property type="molecule type" value="Genomic_DNA"/>
</dbReference>
<feature type="domain" description="Glutamyl-tRNA reductase N-terminal" evidence="16">
    <location>
        <begin position="15"/>
        <end position="160"/>
    </location>
</feature>
<dbReference type="Pfam" id="PF05201">
    <property type="entry name" value="GlutR_N"/>
    <property type="match status" value="1"/>
</dbReference>
<dbReference type="SUPFAM" id="SSF69075">
    <property type="entry name" value="Glutamyl tRNA-reductase dimerization domain"/>
    <property type="match status" value="1"/>
</dbReference>
<evidence type="ECO:0000313" key="18">
    <source>
        <dbReference type="Proteomes" id="UP000285794"/>
    </source>
</evidence>
<proteinExistence type="inferred from homology"/>
<feature type="binding site" evidence="8 10">
    <location>
        <position position="124"/>
    </location>
    <ligand>
        <name>substrate</name>
    </ligand>
</feature>
<dbReference type="InterPro" id="IPR036291">
    <property type="entry name" value="NAD(P)-bd_dom_sf"/>
</dbReference>
<dbReference type="InterPro" id="IPR036453">
    <property type="entry name" value="GluRdtase_dimer_dom_sf"/>
</dbReference>
<evidence type="ECO:0000256" key="8">
    <source>
        <dbReference type="HAMAP-Rule" id="MF_00087"/>
    </source>
</evidence>
<dbReference type="CDD" id="cd05213">
    <property type="entry name" value="NAD_bind_Glutamyl_tRNA_reduct"/>
    <property type="match status" value="1"/>
</dbReference>
<dbReference type="UniPathway" id="UPA00251">
    <property type="reaction ID" value="UER00316"/>
</dbReference>
<evidence type="ECO:0000256" key="3">
    <source>
        <dbReference type="ARBA" id="ARBA00012970"/>
    </source>
</evidence>
<dbReference type="EC" id="1.2.1.70" evidence="3 8"/>
<feature type="active site" description="Nucleophile" evidence="8 9">
    <location>
        <position position="58"/>
    </location>
</feature>
<dbReference type="GO" id="GO:0050661">
    <property type="term" value="F:NADP binding"/>
    <property type="evidence" value="ECO:0007669"/>
    <property type="project" value="InterPro"/>
</dbReference>
<dbReference type="InterPro" id="IPR015896">
    <property type="entry name" value="4pyrrol_synth_GluRdtase_dimer"/>
</dbReference>
<evidence type="ECO:0000256" key="12">
    <source>
        <dbReference type="PIRSR" id="PIRSR000445-4"/>
    </source>
</evidence>
<dbReference type="PIRSF" id="PIRSF000445">
    <property type="entry name" value="4pyrrol_synth_GluRdtase"/>
    <property type="match status" value="1"/>
</dbReference>
<dbReference type="Gene3D" id="3.40.50.720">
    <property type="entry name" value="NAD(P)-binding Rossmann-like Domain"/>
    <property type="match status" value="1"/>
</dbReference>
<dbReference type="FunFam" id="3.30.460.30:FF:000001">
    <property type="entry name" value="Glutamyl-tRNA reductase"/>
    <property type="match status" value="1"/>
</dbReference>
<dbReference type="Proteomes" id="UP000285794">
    <property type="component" value="Unassembled WGS sequence"/>
</dbReference>
<dbReference type="InterPro" id="IPR018214">
    <property type="entry name" value="GluRdtase_CS"/>
</dbReference>
<evidence type="ECO:0000256" key="7">
    <source>
        <dbReference type="ARBA" id="ARBA00047464"/>
    </source>
</evidence>
<dbReference type="PANTHER" id="PTHR43013:SF1">
    <property type="entry name" value="GLUTAMYL-TRNA REDUCTASE"/>
    <property type="match status" value="1"/>
</dbReference>
<dbReference type="InterPro" id="IPR015895">
    <property type="entry name" value="4pyrrol_synth_GluRdtase_N"/>
</dbReference>
<dbReference type="OrthoDB" id="9795543at2"/>
<evidence type="ECO:0000256" key="1">
    <source>
        <dbReference type="ARBA" id="ARBA00005059"/>
    </source>
</evidence>
<feature type="site" description="Important for activity" evidence="8 12">
    <location>
        <position position="103"/>
    </location>
</feature>
<evidence type="ECO:0000256" key="9">
    <source>
        <dbReference type="PIRSR" id="PIRSR000445-1"/>
    </source>
</evidence>
<evidence type="ECO:0000256" key="11">
    <source>
        <dbReference type="PIRSR" id="PIRSR000445-3"/>
    </source>
</evidence>
<feature type="binding site" evidence="8 11">
    <location>
        <begin position="193"/>
        <end position="198"/>
    </location>
    <ligand>
        <name>NADP(+)</name>
        <dbReference type="ChEBI" id="CHEBI:58349"/>
    </ligand>
</feature>
<evidence type="ECO:0000259" key="14">
    <source>
        <dbReference type="Pfam" id="PF00745"/>
    </source>
</evidence>
<keyword evidence="18" id="KW-1185">Reference proteome</keyword>
<dbReference type="SUPFAM" id="SSF51735">
    <property type="entry name" value="NAD(P)-binding Rossmann-fold domains"/>
    <property type="match status" value="1"/>
</dbReference>
<keyword evidence="6 8" id="KW-0627">Porphyrin biosynthesis</keyword>
<organism evidence="17 18">
    <name type="scientific">Ancylomarina euxinus</name>
    <dbReference type="NCBI Taxonomy" id="2283627"/>
    <lineage>
        <taxon>Bacteria</taxon>
        <taxon>Pseudomonadati</taxon>
        <taxon>Bacteroidota</taxon>
        <taxon>Bacteroidia</taxon>
        <taxon>Marinilabiliales</taxon>
        <taxon>Marinifilaceae</taxon>
        <taxon>Ancylomarina</taxon>
    </lineage>
</organism>
<evidence type="ECO:0000259" key="16">
    <source>
        <dbReference type="Pfam" id="PF05201"/>
    </source>
</evidence>
<feature type="binding site" evidence="8 10">
    <location>
        <begin position="57"/>
        <end position="60"/>
    </location>
    <ligand>
        <name>substrate</name>
    </ligand>
</feature>
<dbReference type="Pfam" id="PF00745">
    <property type="entry name" value="GlutR_dimer"/>
    <property type="match status" value="1"/>
</dbReference>
<dbReference type="GO" id="GO:0019353">
    <property type="term" value="P:protoporphyrinogen IX biosynthetic process from glutamate"/>
    <property type="evidence" value="ECO:0007669"/>
    <property type="project" value="TreeGrafter"/>
</dbReference>
<dbReference type="GO" id="GO:0008883">
    <property type="term" value="F:glutamyl-tRNA reductase activity"/>
    <property type="evidence" value="ECO:0007669"/>
    <property type="project" value="UniProtKB-UniRule"/>
</dbReference>
<comment type="subunit">
    <text evidence="8">Homodimer.</text>
</comment>
<accession>A0A425Y491</accession>
<evidence type="ECO:0000256" key="6">
    <source>
        <dbReference type="ARBA" id="ARBA00023244"/>
    </source>
</evidence>
<evidence type="ECO:0000256" key="13">
    <source>
        <dbReference type="RuleBase" id="RU000584"/>
    </source>
</evidence>
<dbReference type="InterPro" id="IPR006151">
    <property type="entry name" value="Shikm_DH/Glu-tRNA_Rdtase"/>
</dbReference>
<comment type="similarity">
    <text evidence="2 8 13">Belongs to the glutamyl-tRNA reductase family.</text>
</comment>
<dbReference type="Pfam" id="PF01488">
    <property type="entry name" value="Shikimate_DH"/>
    <property type="match status" value="1"/>
</dbReference>
<dbReference type="NCBIfam" id="TIGR01035">
    <property type="entry name" value="hemA"/>
    <property type="match status" value="1"/>
</dbReference>
<sequence>MSSQIRENLQKFFVLGVSYRKTALDVRGRFSLTQMDQEALLRDAKEYGVEGLIVLSTCNRTEIYAHTSDMDLVTKLFLSYCKGNEKDFRYNGYTIQGSDCIKHLYQVCSGIDSQIVGDFQIVGQVKNAYQLSENYQMINSFLNRLFSFVFKASKKIKNETELSRGAASVSHAAVQYIKDKVADLESANFLLFGTGEIGKDTCSNLVKHMANRSLTLVNRNVEKAEALAKKFDINYRAMSHLTEEVKKAEVIIVATGAPHPTLMVEHFEGITECKLILDLSVPRNVDTAIDSLENVLVISVDELSEHTSEAMQQRLTCIPQAEEIIDDSIREFYGWLEVTFLSPVIVALKDNLNKIRDKELEYHRAKMSDDELKRVEKITSNLMNKIARACISHLKDHHKTQSSPMETLNMIFQESETK</sequence>
<keyword evidence="4 8" id="KW-0521">NADP</keyword>
<feature type="binding site" evidence="8 10">
    <location>
        <position position="113"/>
    </location>
    <ligand>
        <name>substrate</name>
    </ligand>
</feature>
<comment type="domain">
    <text evidence="8">Possesses an unusual extended V-shaped dimeric structure with each monomer consisting of three distinct domains arranged along a curved 'spinal' alpha-helix. The N-terminal catalytic domain specifically recognizes the glutamate moiety of the substrate. The second domain is the NADPH-binding domain, and the third C-terminal domain is responsible for dimerization.</text>
</comment>
<dbReference type="AlphaFoldDB" id="A0A425Y491"/>
<comment type="function">
    <text evidence="8">Catalyzes the NADPH-dependent reduction of glutamyl-tRNA(Glu) to glutamate 1-semialdehyde (GSA).</text>
</comment>
<dbReference type="PROSITE" id="PS00747">
    <property type="entry name" value="GLUTR"/>
    <property type="match status" value="1"/>
</dbReference>
<evidence type="ECO:0000256" key="10">
    <source>
        <dbReference type="PIRSR" id="PIRSR000445-2"/>
    </source>
</evidence>
<dbReference type="SUPFAM" id="SSF69742">
    <property type="entry name" value="Glutamyl tRNA-reductase catalytic, N-terminal domain"/>
    <property type="match status" value="1"/>
</dbReference>
<evidence type="ECO:0000256" key="4">
    <source>
        <dbReference type="ARBA" id="ARBA00022857"/>
    </source>
</evidence>
<dbReference type="Gene3D" id="3.30.460.30">
    <property type="entry name" value="Glutamyl-tRNA reductase, N-terminal domain"/>
    <property type="match status" value="1"/>
</dbReference>
<feature type="domain" description="Tetrapyrrole biosynthesis glutamyl-tRNA reductase dimerisation" evidence="14">
    <location>
        <begin position="320"/>
        <end position="413"/>
    </location>
</feature>
<dbReference type="PANTHER" id="PTHR43013">
    <property type="entry name" value="GLUTAMYL-TRNA REDUCTASE"/>
    <property type="match status" value="1"/>
</dbReference>
<reference evidence="17 18" key="1">
    <citation type="submission" date="2018-07" db="EMBL/GenBank/DDBJ databases">
        <title>Draft genome sequence of Ancylomarina sp. M1P.</title>
        <authorList>
            <person name="Yadav S."/>
            <person name="Villanueva L."/>
            <person name="Damste J.S.S."/>
        </authorList>
    </citation>
    <scope>NUCLEOTIDE SEQUENCE [LARGE SCALE GENOMIC DNA]</scope>
    <source>
        <strain evidence="17 18">M1P</strain>
    </source>
</reference>
<name>A0A425Y491_9BACT</name>
<comment type="catalytic activity">
    <reaction evidence="7 8 13">
        <text>(S)-4-amino-5-oxopentanoate + tRNA(Glu) + NADP(+) = L-glutamyl-tRNA(Glu) + NADPH + H(+)</text>
        <dbReference type="Rhea" id="RHEA:12344"/>
        <dbReference type="Rhea" id="RHEA-COMP:9663"/>
        <dbReference type="Rhea" id="RHEA-COMP:9680"/>
        <dbReference type="ChEBI" id="CHEBI:15378"/>
        <dbReference type="ChEBI" id="CHEBI:57501"/>
        <dbReference type="ChEBI" id="CHEBI:57783"/>
        <dbReference type="ChEBI" id="CHEBI:58349"/>
        <dbReference type="ChEBI" id="CHEBI:78442"/>
        <dbReference type="ChEBI" id="CHEBI:78520"/>
        <dbReference type="EC" id="1.2.1.70"/>
    </reaction>
</comment>
<dbReference type="InterPro" id="IPR036343">
    <property type="entry name" value="GluRdtase_N_sf"/>
</dbReference>
<keyword evidence="5 8" id="KW-0560">Oxidoreductase</keyword>